<accession>A0ABT3IRI5</accession>
<keyword evidence="2" id="KW-0645">Protease</keyword>
<keyword evidence="2" id="KW-0378">Hydrolase</keyword>
<sequence>MRKIVPYLCLLLLAFLFACKKEDKQTAASPVPEEISAKLKTAGFDISEGLSKYKDGYLVEYDIFLTADQINTLAAEKTDKKPQVEHYTTNNLVSSPRTLRIYMDAGFDAYMQSSFDQALGRYNAQHLGLSFQRAASSGAADISIFSFYEVSNVLGYSAGFPVGGNPASPIRLNTYYYNNSSHRADALTVIAHEIGHAIGYRHTDYMNRAFSCGSGGSEGDAGVGANPVLGTPTAPSAGSWMLACSSNTDRPFTFYDRIALVTTYPGTYPGNTAPLGKIISLKARINNKYVCAENGGANALIANRDAVGPWEQFRVIDAGNGLIALQSLANNSYVCAEAAGASPLIANRSAIGLWERFRWITNSDGSVSLQAFVSNSYVAAENAGAASLIANREVIGDWEKYSWQQH</sequence>
<dbReference type="SUPFAM" id="SSF50405">
    <property type="entry name" value="Actin-crosslinking proteins"/>
    <property type="match status" value="1"/>
</dbReference>
<protein>
    <submittedName>
        <fullName evidence="2">M57 family metalloprotease</fullName>
    </submittedName>
</protein>
<gene>
    <name evidence="2" type="ORF">OL497_20650</name>
</gene>
<organism evidence="2 3">
    <name type="scientific">Chitinophaga nivalis</name>
    <dbReference type="NCBI Taxonomy" id="2991709"/>
    <lineage>
        <taxon>Bacteria</taxon>
        <taxon>Pseudomonadati</taxon>
        <taxon>Bacteroidota</taxon>
        <taxon>Chitinophagia</taxon>
        <taxon>Chitinophagales</taxon>
        <taxon>Chitinophagaceae</taxon>
        <taxon>Chitinophaga</taxon>
    </lineage>
</organism>
<proteinExistence type="predicted"/>
<evidence type="ECO:0000256" key="1">
    <source>
        <dbReference type="SAM" id="SignalP"/>
    </source>
</evidence>
<dbReference type="RefSeq" id="WP_264733140.1">
    <property type="nucleotide sequence ID" value="NZ_JAPDNR010000001.1"/>
</dbReference>
<keyword evidence="3" id="KW-1185">Reference proteome</keyword>
<dbReference type="Gene3D" id="3.40.390.10">
    <property type="entry name" value="Collagenase (Catalytic Domain)"/>
    <property type="match status" value="1"/>
</dbReference>
<dbReference type="GO" id="GO:0008237">
    <property type="term" value="F:metallopeptidase activity"/>
    <property type="evidence" value="ECO:0007669"/>
    <property type="project" value="UniProtKB-KW"/>
</dbReference>
<dbReference type="SUPFAM" id="SSF55486">
    <property type="entry name" value="Metalloproteases ('zincins'), catalytic domain"/>
    <property type="match status" value="1"/>
</dbReference>
<dbReference type="CDD" id="cd00257">
    <property type="entry name" value="beta-trefoil_FSCN-like"/>
    <property type="match status" value="1"/>
</dbReference>
<name>A0ABT3IRI5_9BACT</name>
<dbReference type="Pfam" id="PF12388">
    <property type="entry name" value="Peptidase_M57"/>
    <property type="match status" value="1"/>
</dbReference>
<feature type="signal peptide" evidence="1">
    <location>
        <begin position="1"/>
        <end position="20"/>
    </location>
</feature>
<evidence type="ECO:0000313" key="2">
    <source>
        <dbReference type="EMBL" id="MCW3486324.1"/>
    </source>
</evidence>
<keyword evidence="1" id="KW-0732">Signal</keyword>
<dbReference type="PANTHER" id="PTHR10551">
    <property type="entry name" value="FASCIN"/>
    <property type="match status" value="1"/>
</dbReference>
<dbReference type="Gene3D" id="2.80.10.50">
    <property type="match status" value="1"/>
</dbReference>
<reference evidence="2 3" key="1">
    <citation type="submission" date="2022-10" db="EMBL/GenBank/DDBJ databases">
        <title>Chitinophaga nivalis PC15 sp. nov., isolated from Pyeongchang county, South Korea.</title>
        <authorList>
            <person name="Trinh H.N."/>
        </authorList>
    </citation>
    <scope>NUCLEOTIDE SEQUENCE [LARGE SCALE GENOMIC DNA]</scope>
    <source>
        <strain evidence="2 3">PC14</strain>
    </source>
</reference>
<comment type="caution">
    <text evidence="2">The sequence shown here is derived from an EMBL/GenBank/DDBJ whole genome shotgun (WGS) entry which is preliminary data.</text>
</comment>
<evidence type="ECO:0000313" key="3">
    <source>
        <dbReference type="Proteomes" id="UP001207742"/>
    </source>
</evidence>
<dbReference type="InterPro" id="IPR024653">
    <property type="entry name" value="Peptidase_M10/M27/M57"/>
</dbReference>
<keyword evidence="2" id="KW-0482">Metalloprotease</keyword>
<dbReference type="InterPro" id="IPR010431">
    <property type="entry name" value="Fascin"/>
</dbReference>
<dbReference type="InterPro" id="IPR024079">
    <property type="entry name" value="MetalloPept_cat_dom_sf"/>
</dbReference>
<dbReference type="PANTHER" id="PTHR10551:SF14">
    <property type="entry name" value="CELLULASE CONTAINING PROTEIN, EXPRESSED"/>
    <property type="match status" value="1"/>
</dbReference>
<feature type="chain" id="PRO_5047254974" evidence="1">
    <location>
        <begin position="21"/>
        <end position="406"/>
    </location>
</feature>
<dbReference type="PROSITE" id="PS51257">
    <property type="entry name" value="PROKAR_LIPOPROTEIN"/>
    <property type="match status" value="1"/>
</dbReference>
<dbReference type="InterPro" id="IPR008999">
    <property type="entry name" value="Actin-crosslinking"/>
</dbReference>
<dbReference type="EMBL" id="JAPDNS010000002">
    <property type="protein sequence ID" value="MCW3486324.1"/>
    <property type="molecule type" value="Genomic_DNA"/>
</dbReference>
<dbReference type="Proteomes" id="UP001207742">
    <property type="component" value="Unassembled WGS sequence"/>
</dbReference>